<dbReference type="NCBIfam" id="NF033551">
    <property type="entry name" value="transpos_IS1182"/>
    <property type="match status" value="1"/>
</dbReference>
<evidence type="ECO:0000313" key="6">
    <source>
        <dbReference type="Proteomes" id="UP000244920"/>
    </source>
</evidence>
<dbReference type="Proteomes" id="UP000244920">
    <property type="component" value="Chromosome"/>
</dbReference>
<dbReference type="InterPro" id="IPR025668">
    <property type="entry name" value="Tnp_DDE_dom"/>
</dbReference>
<proteinExistence type="predicted"/>
<keyword evidence="2" id="KW-0812">Transmembrane</keyword>
<organism evidence="5 6">
    <name type="scientific">Actinobacillus porcitonsillarum</name>
    <dbReference type="NCBI Taxonomy" id="189834"/>
    <lineage>
        <taxon>Bacteria</taxon>
        <taxon>Pseudomonadati</taxon>
        <taxon>Pseudomonadota</taxon>
        <taxon>Gammaproteobacteria</taxon>
        <taxon>Pasteurellales</taxon>
        <taxon>Pasteurellaceae</taxon>
        <taxon>Actinobacillus</taxon>
    </lineage>
</organism>
<feature type="domain" description="Transposase InsH N-terminal" evidence="3">
    <location>
        <begin position="16"/>
        <end position="112"/>
    </location>
</feature>
<dbReference type="Pfam" id="PF05598">
    <property type="entry name" value="DUF772"/>
    <property type="match status" value="1"/>
</dbReference>
<dbReference type="InterPro" id="IPR047629">
    <property type="entry name" value="IS1182_transpos"/>
</dbReference>
<dbReference type="RefSeq" id="WP_108924882.1">
    <property type="nucleotide sequence ID" value="NZ_CP029206.1"/>
</dbReference>
<evidence type="ECO:0000259" key="4">
    <source>
        <dbReference type="Pfam" id="PF13751"/>
    </source>
</evidence>
<dbReference type="EMBL" id="CP029206">
    <property type="protein sequence ID" value="AWI51719.1"/>
    <property type="molecule type" value="Genomic_DNA"/>
</dbReference>
<evidence type="ECO:0000259" key="3">
    <source>
        <dbReference type="Pfam" id="PF05598"/>
    </source>
</evidence>
<dbReference type="AlphaFoldDB" id="A0A2U8FL59"/>
<dbReference type="Pfam" id="PF13751">
    <property type="entry name" value="DDE_Tnp_1_6"/>
    <property type="match status" value="1"/>
</dbReference>
<keyword evidence="6" id="KW-1185">Reference proteome</keyword>
<reference evidence="6" key="1">
    <citation type="submission" date="2018-05" db="EMBL/GenBank/DDBJ databases">
        <title>Complete genome sequence of Actinobacillus porcitonsillarum reference strain 9953L55 (CCUG 46996).</title>
        <authorList>
            <person name="Dona V."/>
            <person name="Perreten V."/>
        </authorList>
    </citation>
    <scope>NUCLEOTIDE SEQUENCE [LARGE SCALE GENOMIC DNA]</scope>
    <source>
        <strain evidence="6">9953L55</strain>
    </source>
</reference>
<evidence type="ECO:0000313" key="5">
    <source>
        <dbReference type="EMBL" id="AWI51719.1"/>
    </source>
</evidence>
<protein>
    <submittedName>
        <fullName evidence="5">IS1182 family transposase</fullName>
    </submittedName>
</protein>
<dbReference type="InterPro" id="IPR008490">
    <property type="entry name" value="Transposase_InsH_N"/>
</dbReference>
<keyword evidence="2" id="KW-1133">Transmembrane helix</keyword>
<feature type="transmembrane region" description="Helical" evidence="2">
    <location>
        <begin position="442"/>
        <end position="461"/>
    </location>
</feature>
<name>A0A2U8FL59_9PAST</name>
<gene>
    <name evidence="5" type="ORF">DDU33_09585</name>
</gene>
<feature type="region of interest" description="Disordered" evidence="1">
    <location>
        <begin position="184"/>
        <end position="214"/>
    </location>
</feature>
<dbReference type="PANTHER" id="PTHR33408:SF2">
    <property type="entry name" value="TRANSPOSASE DDE DOMAIN-CONTAINING PROTEIN"/>
    <property type="match status" value="1"/>
</dbReference>
<keyword evidence="2" id="KW-0472">Membrane</keyword>
<evidence type="ECO:0000256" key="2">
    <source>
        <dbReference type="SAM" id="Phobius"/>
    </source>
</evidence>
<sequence length="472" mass="54572">MLKNPHSPQYELEMISLEQLVSKDHLVRKVAKAIDFEFIRDEVAHLYCQDNGRPAVDPVRLFKIMLLGYLFGIKSEHQLVKEIEVNVAYRWFLGMYLAEKVIDASILSQNRIRRFNGRDVFERIFTCIVWQSMEKGLVGGKYLFTDSIHLKAGANKNKKHNEKREVRVSRYIDMLNQDVAKVREEKGKKPLKASEKAAELKDTKVSHTDPESGYMHRDNKPKGFFYLDHRTVDGKCGIILDTFATAGNVNDSPPYIARLDATTQRFQFNPQAVGLDAGYFTAPIAESLARREIIGVFGYRRPTKGKNSLRKRDFKYDADKDCYTCPMGQPLIYSTTTREGYHTYKSNPAYCQTCPLRSQCTQNQKAERLITRHIYQVAMDNANAVRLSEQGKKLYKRRAETVERSFADAKQHHGHRYAHYRGLSKVQMQCFLAAMAQNIKKIALVLWFFLRFLWLSLYQYAVMVKKSTKLTA</sequence>
<accession>A0A2U8FL59</accession>
<dbReference type="KEGG" id="apor:DDU33_09585"/>
<evidence type="ECO:0000256" key="1">
    <source>
        <dbReference type="SAM" id="MobiDB-lite"/>
    </source>
</evidence>
<feature type="domain" description="Transposase DDE" evidence="4">
    <location>
        <begin position="324"/>
        <end position="442"/>
    </location>
</feature>
<dbReference type="PANTHER" id="PTHR33408">
    <property type="entry name" value="TRANSPOSASE"/>
    <property type="match status" value="1"/>
</dbReference>